<sequence length="39" mass="4377">MAKFDTLKNKVVVVAGGGKNLGALVNLFTMRQRQERSWI</sequence>
<evidence type="ECO:0000313" key="1">
    <source>
        <dbReference type="EMBL" id="ERI05042.1"/>
    </source>
</evidence>
<gene>
    <name evidence="1" type="ORF">HMPREF0083_05808</name>
</gene>
<dbReference type="AlphaFoldDB" id="U1XYF6"/>
<dbReference type="Proteomes" id="UP000016511">
    <property type="component" value="Unassembled WGS sequence"/>
</dbReference>
<dbReference type="EMBL" id="AWSJ01000365">
    <property type="protein sequence ID" value="ERI05042.1"/>
    <property type="molecule type" value="Genomic_DNA"/>
</dbReference>
<dbReference type="HOGENOM" id="CLU_3303893_0_0_9"/>
<keyword evidence="2" id="KW-1185">Reference proteome</keyword>
<proteinExistence type="predicted"/>
<accession>U1XYF6</accession>
<evidence type="ECO:0000313" key="2">
    <source>
        <dbReference type="Proteomes" id="UP000016511"/>
    </source>
</evidence>
<protein>
    <submittedName>
        <fullName evidence="1">Uncharacterized protein</fullName>
    </submittedName>
</protein>
<dbReference type="PATRIC" id="fig|649747.3.peg.5206"/>
<reference evidence="1 2" key="1">
    <citation type="submission" date="2013-08" db="EMBL/GenBank/DDBJ databases">
        <authorList>
            <person name="Weinstock G."/>
            <person name="Sodergren E."/>
            <person name="Wylie T."/>
            <person name="Fulton L."/>
            <person name="Fulton R."/>
            <person name="Fronick C."/>
            <person name="O'Laughlin M."/>
            <person name="Godfrey J."/>
            <person name="Miner T."/>
            <person name="Herter B."/>
            <person name="Appelbaum E."/>
            <person name="Cordes M."/>
            <person name="Lek S."/>
            <person name="Wollam A."/>
            <person name="Pepin K.H."/>
            <person name="Palsikar V.B."/>
            <person name="Mitreva M."/>
            <person name="Wilson R.K."/>
        </authorList>
    </citation>
    <scope>NUCLEOTIDE SEQUENCE [LARGE SCALE GENOMIC DNA]</scope>
    <source>
        <strain evidence="1 2">ATCC 12856</strain>
    </source>
</reference>
<comment type="caution">
    <text evidence="1">The sequence shown here is derived from an EMBL/GenBank/DDBJ whole genome shotgun (WGS) entry which is preliminary data.</text>
</comment>
<organism evidence="1 2">
    <name type="scientific">Aneurinibacillus aneurinilyticus ATCC 12856</name>
    <dbReference type="NCBI Taxonomy" id="649747"/>
    <lineage>
        <taxon>Bacteria</taxon>
        <taxon>Bacillati</taxon>
        <taxon>Bacillota</taxon>
        <taxon>Bacilli</taxon>
        <taxon>Bacillales</taxon>
        <taxon>Paenibacillaceae</taxon>
        <taxon>Aneurinibacillus group</taxon>
        <taxon>Aneurinibacillus</taxon>
    </lineage>
</organism>
<name>U1XYF6_ANEAE</name>